<sequence>MRTTLLLFCSTVFSLTPIDIISQNEKVTIKEDKIVTVDEIFDIIQSQTDYTFIYRSDLFKDFPLVTLNKGTIKVKDLLSKAVSNVDYHFELLKHNTIVIEKEVSRIIQEAITGNVTDENKFPLVNVTVQIKGTRKGVLTDFDGNYSITGLKTNDVLIFSSMGFETQSIKVDDKKVINVVLKESDNELDEVVVVSEKKIVNTGYQAVSKAKSVGSFESVGAEVIETKFQTNILERLEGTISGLSLYRGDPVIRGVSTFYGESYPLIVLDGVIYEGELESINPNEIENVSVLKDASAASIYGARAANGVIVVTTKQGVVGKPTFSYRSSFQIEPLPSRSYQNLMTSPEFVDYQVDIFNTIADLNEDMLGSRKNSRLALDEVNTLLYDHLGGLISTDFLNSELDRLRGLDGYDQIVDELLTPKYTQQHNLSLRGGSKTHQYALSFNYTSNGSFDKDRPNERLGLNIKNYFKINDWLNFDMSVLGNYNYVGYDVGITGINFISPSRLPYEVLRDEDGNPVEWNHIYSRSYNEERIKLGYLDLSYYPLNELKEKSITTKIPSVIINFKTNIKLSEALGLELRGQKEIGKSRSVRYSSKDSYTVRNSVNNETEIIDDKIIYNIPYGDQISESFRDRSSYTLRAQLNYSKLFNKKHDVNLLLGGERRQVTTDSYGFTRYGYDPDNLTFADANEFTPQAAYRSTDDRYISVYGNASYMFDDKLGINVSARIDESNVFGKNPKYKYRPLWSFGANYIIDTEPLSWLNRLKFRATYGISGNVFDDGGPYALAIVSDDNDAGETSAIIQSPPNEELRWEQTNITNIAIDYELFSKKLKGTIEFYNRNTTDAVAYVDSDPILGWTRLPKNYASLNNKGIEFQFNTQFINTDDFRWNGNLILNYNRNKVTKFVEQYTSLAQNYLDENQLREGQALNTLYSIRYAGLNEKGAPLAYKADGTIVENYLELGLEDLIDEGTYDPPYHASYTNNITYKQFDLSFLFIYYGGHVQRDVAAGHYSTFKNPHDLTGNLDRIHLNYWKKPGDEDDIYTAPALHWDNQDNPNYVESAQRNIWTYADIHVQKANYVKLRNITLAYNAPKAILEKINFSNLRLTFDVRNPFRWSNNRNNLDPEAWSEDGSRGTAVMPTYTFAINLNF</sequence>
<proteinExistence type="inferred from homology"/>
<dbReference type="InterPro" id="IPR023997">
    <property type="entry name" value="TonB-dep_OMP_SusC/RagA_CS"/>
</dbReference>
<evidence type="ECO:0000313" key="10">
    <source>
        <dbReference type="Proteomes" id="UP001176883"/>
    </source>
</evidence>
<evidence type="ECO:0000259" key="8">
    <source>
        <dbReference type="Pfam" id="PF07715"/>
    </source>
</evidence>
<keyword evidence="2 7" id="KW-0813">Transport</keyword>
<dbReference type="RefSeq" id="WP_303277087.1">
    <property type="nucleotide sequence ID" value="NZ_JAUOEK010000069.1"/>
</dbReference>
<dbReference type="Proteomes" id="UP001176883">
    <property type="component" value="Unassembled WGS sequence"/>
</dbReference>
<organism evidence="9 10">
    <name type="scientific">Flavivirga aquimarina</name>
    <dbReference type="NCBI Taxonomy" id="2027862"/>
    <lineage>
        <taxon>Bacteria</taxon>
        <taxon>Pseudomonadati</taxon>
        <taxon>Bacteroidota</taxon>
        <taxon>Flavobacteriia</taxon>
        <taxon>Flavobacteriales</taxon>
        <taxon>Flavobacteriaceae</taxon>
        <taxon>Flavivirga</taxon>
    </lineage>
</organism>
<dbReference type="InterPro" id="IPR036942">
    <property type="entry name" value="Beta-barrel_TonB_sf"/>
</dbReference>
<dbReference type="Gene3D" id="2.60.40.1120">
    <property type="entry name" value="Carboxypeptidase-like, regulatory domain"/>
    <property type="match status" value="1"/>
</dbReference>
<evidence type="ECO:0000256" key="1">
    <source>
        <dbReference type="ARBA" id="ARBA00004571"/>
    </source>
</evidence>
<comment type="similarity">
    <text evidence="7">Belongs to the TonB-dependent receptor family.</text>
</comment>
<dbReference type="Pfam" id="PF07715">
    <property type="entry name" value="Plug"/>
    <property type="match status" value="1"/>
</dbReference>
<evidence type="ECO:0000313" key="9">
    <source>
        <dbReference type="EMBL" id="MDO5969400.1"/>
    </source>
</evidence>
<dbReference type="InterPro" id="IPR023996">
    <property type="entry name" value="TonB-dep_OMP_SusC/RagA"/>
</dbReference>
<dbReference type="NCBIfam" id="TIGR04057">
    <property type="entry name" value="SusC_RagA_signa"/>
    <property type="match status" value="1"/>
</dbReference>
<keyword evidence="6 7" id="KW-0998">Cell outer membrane</keyword>
<evidence type="ECO:0000256" key="5">
    <source>
        <dbReference type="ARBA" id="ARBA00023136"/>
    </source>
</evidence>
<dbReference type="SUPFAM" id="SSF49464">
    <property type="entry name" value="Carboxypeptidase regulatory domain-like"/>
    <property type="match status" value="1"/>
</dbReference>
<evidence type="ECO:0000256" key="7">
    <source>
        <dbReference type="PROSITE-ProRule" id="PRU01360"/>
    </source>
</evidence>
<keyword evidence="10" id="KW-1185">Reference proteome</keyword>
<evidence type="ECO:0000256" key="2">
    <source>
        <dbReference type="ARBA" id="ARBA00022448"/>
    </source>
</evidence>
<dbReference type="InterPro" id="IPR037066">
    <property type="entry name" value="Plug_dom_sf"/>
</dbReference>
<evidence type="ECO:0000256" key="6">
    <source>
        <dbReference type="ARBA" id="ARBA00023237"/>
    </source>
</evidence>
<dbReference type="PROSITE" id="PS52016">
    <property type="entry name" value="TONB_DEPENDENT_REC_3"/>
    <property type="match status" value="1"/>
</dbReference>
<dbReference type="Gene3D" id="2.40.170.20">
    <property type="entry name" value="TonB-dependent receptor, beta-barrel domain"/>
    <property type="match status" value="1"/>
</dbReference>
<keyword evidence="3 7" id="KW-1134">Transmembrane beta strand</keyword>
<evidence type="ECO:0000256" key="4">
    <source>
        <dbReference type="ARBA" id="ARBA00022692"/>
    </source>
</evidence>
<dbReference type="InterPro" id="IPR012910">
    <property type="entry name" value="Plug_dom"/>
</dbReference>
<feature type="domain" description="TonB-dependent receptor plug" evidence="8">
    <location>
        <begin position="209"/>
        <end position="307"/>
    </location>
</feature>
<name>A0ABT8W8E5_9FLAO</name>
<comment type="caution">
    <text evidence="9">The sequence shown here is derived from an EMBL/GenBank/DDBJ whole genome shotgun (WGS) entry which is preliminary data.</text>
</comment>
<dbReference type="SUPFAM" id="SSF56935">
    <property type="entry name" value="Porins"/>
    <property type="match status" value="1"/>
</dbReference>
<keyword evidence="4 7" id="KW-0812">Transmembrane</keyword>
<dbReference type="InterPro" id="IPR039426">
    <property type="entry name" value="TonB-dep_rcpt-like"/>
</dbReference>
<dbReference type="EMBL" id="JAUOEK010000069">
    <property type="protein sequence ID" value="MDO5969400.1"/>
    <property type="molecule type" value="Genomic_DNA"/>
</dbReference>
<dbReference type="Pfam" id="PF13715">
    <property type="entry name" value="CarbopepD_reg_2"/>
    <property type="match status" value="1"/>
</dbReference>
<reference evidence="9" key="1">
    <citation type="submission" date="2023-07" db="EMBL/GenBank/DDBJ databases">
        <title>Two novel species in the genus Flavivirga.</title>
        <authorList>
            <person name="Kwon K."/>
        </authorList>
    </citation>
    <scope>NUCLEOTIDE SEQUENCE</scope>
    <source>
        <strain evidence="9">KCTC 52353</strain>
    </source>
</reference>
<protein>
    <submittedName>
        <fullName evidence="9">SusC/RagA family TonB-linked outer membrane protein</fullName>
    </submittedName>
</protein>
<keyword evidence="5 7" id="KW-0472">Membrane</keyword>
<dbReference type="NCBIfam" id="TIGR04056">
    <property type="entry name" value="OMP_RagA_SusC"/>
    <property type="match status" value="1"/>
</dbReference>
<dbReference type="InterPro" id="IPR008969">
    <property type="entry name" value="CarboxyPept-like_regulatory"/>
</dbReference>
<gene>
    <name evidence="9" type="ORF">Q4Q35_06240</name>
</gene>
<dbReference type="Gene3D" id="2.170.130.10">
    <property type="entry name" value="TonB-dependent receptor, plug domain"/>
    <property type="match status" value="1"/>
</dbReference>
<evidence type="ECO:0000256" key="3">
    <source>
        <dbReference type="ARBA" id="ARBA00022452"/>
    </source>
</evidence>
<comment type="subcellular location">
    <subcellularLocation>
        <location evidence="1 7">Cell outer membrane</location>
        <topology evidence="1 7">Multi-pass membrane protein</topology>
    </subcellularLocation>
</comment>
<accession>A0ABT8W8E5</accession>